<reference evidence="2" key="1">
    <citation type="submission" date="2024-07" db="EMBL/GenBank/DDBJ databases">
        <title>Two chromosome-level genome assemblies of Korean endemic species Abeliophyllum distichum and Forsythia ovata (Oleaceae).</title>
        <authorList>
            <person name="Jang H."/>
        </authorList>
    </citation>
    <scope>NUCLEOTIDE SEQUENCE [LARGE SCALE GENOMIC DNA]</scope>
</reference>
<evidence type="ECO:0000313" key="1">
    <source>
        <dbReference type="EMBL" id="KAL2538567.1"/>
    </source>
</evidence>
<protein>
    <submittedName>
        <fullName evidence="1">Uncharacterized protein</fullName>
    </submittedName>
</protein>
<gene>
    <name evidence="1" type="ORF">Fot_19958</name>
</gene>
<dbReference type="AlphaFoldDB" id="A0ABD1VMU9"/>
<evidence type="ECO:0000313" key="2">
    <source>
        <dbReference type="Proteomes" id="UP001604277"/>
    </source>
</evidence>
<name>A0ABD1VMU9_9LAMI</name>
<keyword evidence="2" id="KW-1185">Reference proteome</keyword>
<comment type="caution">
    <text evidence="1">The sequence shown here is derived from an EMBL/GenBank/DDBJ whole genome shotgun (WGS) entry which is preliminary data.</text>
</comment>
<dbReference type="Proteomes" id="UP001604277">
    <property type="component" value="Unassembled WGS sequence"/>
</dbReference>
<organism evidence="1 2">
    <name type="scientific">Forsythia ovata</name>
    <dbReference type="NCBI Taxonomy" id="205694"/>
    <lineage>
        <taxon>Eukaryota</taxon>
        <taxon>Viridiplantae</taxon>
        <taxon>Streptophyta</taxon>
        <taxon>Embryophyta</taxon>
        <taxon>Tracheophyta</taxon>
        <taxon>Spermatophyta</taxon>
        <taxon>Magnoliopsida</taxon>
        <taxon>eudicotyledons</taxon>
        <taxon>Gunneridae</taxon>
        <taxon>Pentapetalae</taxon>
        <taxon>asterids</taxon>
        <taxon>lamiids</taxon>
        <taxon>Lamiales</taxon>
        <taxon>Oleaceae</taxon>
        <taxon>Forsythieae</taxon>
        <taxon>Forsythia</taxon>
    </lineage>
</organism>
<accession>A0ABD1VMU9</accession>
<sequence>MKRVQEILERPTEVGRLLFEKLEKPLSLLEDELDPAILEKLLVPSAISAASVHKYWTSAFDKAADNAELLEMKRVAEMYTSQSHVLNCELYKVLVMKIDKRHSTVMGAEDIDKLRSKNKTLRSRLAVSEDVRAKAEYKINMAETIQKFSVKARKQTELKLKLCEDMAHAKYKELRGLGGALKCQRIVGQTRGLWLCQSQRFSKAVGIMTFCNICLCGFHQIH</sequence>
<dbReference type="EMBL" id="JBFOLJ010000005">
    <property type="protein sequence ID" value="KAL2538567.1"/>
    <property type="molecule type" value="Genomic_DNA"/>
</dbReference>
<proteinExistence type="predicted"/>